<dbReference type="Proteomes" id="UP000824074">
    <property type="component" value="Unassembled WGS sequence"/>
</dbReference>
<gene>
    <name evidence="1" type="ORF">IAB68_00200</name>
</gene>
<protein>
    <submittedName>
        <fullName evidence="1">Uncharacterized protein</fullName>
    </submittedName>
</protein>
<dbReference type="AlphaFoldDB" id="A0A9D1ILA7"/>
<name>A0A9D1ILA7_9FIRM</name>
<dbReference type="EMBL" id="DVMT01000003">
    <property type="protein sequence ID" value="HIU39710.1"/>
    <property type="molecule type" value="Genomic_DNA"/>
</dbReference>
<reference evidence="1" key="2">
    <citation type="journal article" date="2021" name="PeerJ">
        <title>Extensive microbial diversity within the chicken gut microbiome revealed by metagenomics and culture.</title>
        <authorList>
            <person name="Gilroy R."/>
            <person name="Ravi A."/>
            <person name="Getino M."/>
            <person name="Pursley I."/>
            <person name="Horton D.L."/>
            <person name="Alikhan N.F."/>
            <person name="Baker D."/>
            <person name="Gharbi K."/>
            <person name="Hall N."/>
            <person name="Watson M."/>
            <person name="Adriaenssens E.M."/>
            <person name="Foster-Nyarko E."/>
            <person name="Jarju S."/>
            <person name="Secka A."/>
            <person name="Antonio M."/>
            <person name="Oren A."/>
            <person name="Chaudhuri R.R."/>
            <person name="La Ragione R."/>
            <person name="Hildebrand F."/>
            <person name="Pallen M.J."/>
        </authorList>
    </citation>
    <scope>NUCLEOTIDE SEQUENCE</scope>
    <source>
        <strain evidence="1">CHK193-30670</strain>
    </source>
</reference>
<proteinExistence type="predicted"/>
<organism evidence="1 2">
    <name type="scientific">Candidatus Aphodocola excrementigallinarum</name>
    <dbReference type="NCBI Taxonomy" id="2840670"/>
    <lineage>
        <taxon>Bacteria</taxon>
        <taxon>Bacillati</taxon>
        <taxon>Bacillota</taxon>
        <taxon>Bacilli</taxon>
        <taxon>Candidatus Aphodocola</taxon>
    </lineage>
</organism>
<comment type="caution">
    <text evidence="1">The sequence shown here is derived from an EMBL/GenBank/DDBJ whole genome shotgun (WGS) entry which is preliminary data.</text>
</comment>
<evidence type="ECO:0000313" key="1">
    <source>
        <dbReference type="EMBL" id="HIU39710.1"/>
    </source>
</evidence>
<evidence type="ECO:0000313" key="2">
    <source>
        <dbReference type="Proteomes" id="UP000824074"/>
    </source>
</evidence>
<accession>A0A9D1ILA7</accession>
<reference evidence="1" key="1">
    <citation type="submission" date="2020-10" db="EMBL/GenBank/DDBJ databases">
        <authorList>
            <person name="Gilroy R."/>
        </authorList>
    </citation>
    <scope>NUCLEOTIDE SEQUENCE</scope>
    <source>
        <strain evidence="1">CHK193-30670</strain>
    </source>
</reference>
<sequence>MEKRKGIILSDPMERYVDLDNVAEAKKQIINALSSYKRTNKSNKKIKNKTQYHFGDVLSLYGTKEKYIYVCKSNKFIYVCPLSCLEVFTGMKRITFENISSVYDVLSSDEKHILLRKLNNAFDLDKYIPVKAKKDIEKLLKQKHHY</sequence>